<comment type="caution">
    <text evidence="3">The sequence shown here is derived from an EMBL/GenBank/DDBJ whole genome shotgun (WGS) entry which is preliminary data.</text>
</comment>
<reference evidence="3 4" key="1">
    <citation type="journal article" date="2021" name="Environ. Microbiol.">
        <title>Gene family expansions and transcriptome signatures uncover fungal adaptations to wood decay.</title>
        <authorList>
            <person name="Hage H."/>
            <person name="Miyauchi S."/>
            <person name="Viragh M."/>
            <person name="Drula E."/>
            <person name="Min B."/>
            <person name="Chaduli D."/>
            <person name="Navarro D."/>
            <person name="Favel A."/>
            <person name="Norest M."/>
            <person name="Lesage-Meessen L."/>
            <person name="Balint B."/>
            <person name="Merenyi Z."/>
            <person name="de Eugenio L."/>
            <person name="Morin E."/>
            <person name="Martinez A.T."/>
            <person name="Baldrian P."/>
            <person name="Stursova M."/>
            <person name="Martinez M.J."/>
            <person name="Novotny C."/>
            <person name="Magnuson J.K."/>
            <person name="Spatafora J.W."/>
            <person name="Maurice S."/>
            <person name="Pangilinan J."/>
            <person name="Andreopoulos W."/>
            <person name="LaButti K."/>
            <person name="Hundley H."/>
            <person name="Na H."/>
            <person name="Kuo A."/>
            <person name="Barry K."/>
            <person name="Lipzen A."/>
            <person name="Henrissat B."/>
            <person name="Riley R."/>
            <person name="Ahrendt S."/>
            <person name="Nagy L.G."/>
            <person name="Grigoriev I.V."/>
            <person name="Martin F."/>
            <person name="Rosso M.N."/>
        </authorList>
    </citation>
    <scope>NUCLEOTIDE SEQUENCE [LARGE SCALE GENOMIC DNA]</scope>
    <source>
        <strain evidence="3 4">CIRM-BRFM 1785</strain>
    </source>
</reference>
<feature type="domain" description="Integrase core" evidence="2">
    <location>
        <begin position="177"/>
        <end position="350"/>
    </location>
</feature>
<dbReference type="EMBL" id="JADCUA010000030">
    <property type="protein sequence ID" value="KAH9830597.1"/>
    <property type="molecule type" value="Genomic_DNA"/>
</dbReference>
<feature type="region of interest" description="Disordered" evidence="1">
    <location>
        <begin position="1"/>
        <end position="28"/>
    </location>
</feature>
<accession>A0ABQ8K1I9</accession>
<dbReference type="PANTHER" id="PTHR46177:SF1">
    <property type="entry name" value="INTEGRASE CATALYTIC DOMAIN-CONTAINING PROTEIN"/>
    <property type="match status" value="1"/>
</dbReference>
<keyword evidence="4" id="KW-1185">Reference proteome</keyword>
<gene>
    <name evidence="3" type="ORF">C8Q71DRAFT_842462</name>
</gene>
<dbReference type="PANTHER" id="PTHR46177">
    <property type="entry name" value="INTEGRASE CATALYTIC DOMAIN-CONTAINING PROTEIN"/>
    <property type="match status" value="1"/>
</dbReference>
<proteinExistence type="predicted"/>
<organism evidence="3 4">
    <name type="scientific">Rhodofomes roseus</name>
    <dbReference type="NCBI Taxonomy" id="34475"/>
    <lineage>
        <taxon>Eukaryota</taxon>
        <taxon>Fungi</taxon>
        <taxon>Dikarya</taxon>
        <taxon>Basidiomycota</taxon>
        <taxon>Agaricomycotina</taxon>
        <taxon>Agaricomycetes</taxon>
        <taxon>Polyporales</taxon>
        <taxon>Rhodofomes</taxon>
    </lineage>
</organism>
<sequence>MPPSRQKRTKPERPHAPLLPSALGLPENLEAQGPTKQVNQHRPCPPDEKLRPVFEFYWHLGMSDVDIAVHVMDHFDKECYGITVYTIRRRRQAWGFRSTCKQGHTIQSIHTHVQAIKKQFPNIGADRLRKVLRHNDKIRVPKALVLEYLRLTEPEAVAARRFRKFTRRQFVSAGVHDMWCIDQHEKLKRHGLFWHVGLDPFPGVTHWCRVWWTVKNPTLITRYHLDAGRAIQGIPLTTQSDPGTENFGVAYAQTALRHRLDAALSGSIQHRFFRKHGNIKPEIFWSLFRRSFIPAFERMIDDGVEQGWYDIGDPLEMLVFRYVFIPYLQRETDAWVHLQNWTKRRADRKKVLPNGIPMLVMQKPHKFNAADYKIPVSSELFDEIEAIYAPRHDPVFKLVPDDFALRANMVWTAIGCPEPRFDTVWDVYRRILAGLRSMPADNTFQSMLDETRQAHHMPEESDSEPCMPANLVDIPFARQRVGDVAAAVHPPEQAEQSAADDDGDGDLFADISDAEVLDDSDSHGIGLDFF</sequence>
<dbReference type="Proteomes" id="UP000814176">
    <property type="component" value="Unassembled WGS sequence"/>
</dbReference>
<dbReference type="GeneID" id="72007280"/>
<evidence type="ECO:0000313" key="3">
    <source>
        <dbReference type="EMBL" id="KAH9830597.1"/>
    </source>
</evidence>
<dbReference type="RefSeq" id="XP_047773892.1">
    <property type="nucleotide sequence ID" value="XM_047926548.1"/>
</dbReference>
<dbReference type="Pfam" id="PF24764">
    <property type="entry name" value="rva_4"/>
    <property type="match status" value="1"/>
</dbReference>
<evidence type="ECO:0000256" key="1">
    <source>
        <dbReference type="SAM" id="MobiDB-lite"/>
    </source>
</evidence>
<name>A0ABQ8K1I9_9APHY</name>
<dbReference type="InterPro" id="IPR058913">
    <property type="entry name" value="Integrase_dom_put"/>
</dbReference>
<evidence type="ECO:0000259" key="2">
    <source>
        <dbReference type="Pfam" id="PF24764"/>
    </source>
</evidence>
<evidence type="ECO:0000313" key="4">
    <source>
        <dbReference type="Proteomes" id="UP000814176"/>
    </source>
</evidence>
<protein>
    <recommendedName>
        <fullName evidence="2">Integrase core domain-containing protein</fullName>
    </recommendedName>
</protein>